<feature type="chain" id="PRO_5017587838" description="Outer membrane protein with beta-barrel domain" evidence="1">
    <location>
        <begin position="27"/>
        <end position="257"/>
    </location>
</feature>
<dbReference type="InterPro" id="IPR046111">
    <property type="entry name" value="DUF6048"/>
</dbReference>
<dbReference type="RefSeq" id="WP_147302916.1">
    <property type="nucleotide sequence ID" value="NZ_QREG01000009.1"/>
</dbReference>
<reference evidence="2 3" key="1">
    <citation type="submission" date="2018-07" db="EMBL/GenBank/DDBJ databases">
        <title>Genomic Encyclopedia of Type Strains, Phase IV (KMG-IV): sequencing the most valuable type-strain genomes for metagenomic binning, comparative biology and taxonomic classification.</title>
        <authorList>
            <person name="Goeker M."/>
        </authorList>
    </citation>
    <scope>NUCLEOTIDE SEQUENCE [LARGE SCALE GENOMIC DNA]</scope>
    <source>
        <strain evidence="2 3">DSM 4134</strain>
    </source>
</reference>
<evidence type="ECO:0008006" key="4">
    <source>
        <dbReference type="Google" id="ProtNLM"/>
    </source>
</evidence>
<keyword evidence="1" id="KW-0732">Signal</keyword>
<sequence>MIAKTTYRRYFFGAVLLLTVLAEATAQGGLGQRMQSQMSGGGGKPLPREPLFEKRERDWKPSMLKLSADFIPLGQTAFADVMSGWGVQAAMDFDIYFLSVAYGHQASTRGEDQNYTYQNSGNYFMIGPETNLLKNDRNGNSLTFGLKYGRSWFSDEISFRRDSTFFGSYEVNETNPGLTASWMEMNMALNVNVWKGLYMGYTVRYKFFRNVKGWETFAPYDVPGFGLYEDNTGVQFNYYIGWAFRWREKFPPLPEVN</sequence>
<evidence type="ECO:0000256" key="1">
    <source>
        <dbReference type="SAM" id="SignalP"/>
    </source>
</evidence>
<dbReference type="Pfam" id="PF19515">
    <property type="entry name" value="DUF6048"/>
    <property type="match status" value="1"/>
</dbReference>
<gene>
    <name evidence="2" type="ORF">C7460_10964</name>
</gene>
<dbReference type="OrthoDB" id="1082206at2"/>
<proteinExistence type="predicted"/>
<comment type="caution">
    <text evidence="2">The sequence shown here is derived from an EMBL/GenBank/DDBJ whole genome shotgun (WGS) entry which is preliminary data.</text>
</comment>
<dbReference type="AlphaFoldDB" id="A0A3D9L3A5"/>
<organism evidence="2 3">
    <name type="scientific">Marinoscillum furvescens DSM 4134</name>
    <dbReference type="NCBI Taxonomy" id="1122208"/>
    <lineage>
        <taxon>Bacteria</taxon>
        <taxon>Pseudomonadati</taxon>
        <taxon>Bacteroidota</taxon>
        <taxon>Cytophagia</taxon>
        <taxon>Cytophagales</taxon>
        <taxon>Reichenbachiellaceae</taxon>
        <taxon>Marinoscillum</taxon>
    </lineage>
</organism>
<evidence type="ECO:0000313" key="2">
    <source>
        <dbReference type="EMBL" id="RED98872.1"/>
    </source>
</evidence>
<dbReference type="Proteomes" id="UP000256779">
    <property type="component" value="Unassembled WGS sequence"/>
</dbReference>
<dbReference type="EMBL" id="QREG01000009">
    <property type="protein sequence ID" value="RED98872.1"/>
    <property type="molecule type" value="Genomic_DNA"/>
</dbReference>
<name>A0A3D9L3A5_MARFU</name>
<evidence type="ECO:0000313" key="3">
    <source>
        <dbReference type="Proteomes" id="UP000256779"/>
    </source>
</evidence>
<protein>
    <recommendedName>
        <fullName evidence="4">Outer membrane protein with beta-barrel domain</fullName>
    </recommendedName>
</protein>
<feature type="signal peptide" evidence="1">
    <location>
        <begin position="1"/>
        <end position="26"/>
    </location>
</feature>
<accession>A0A3D9L3A5</accession>
<keyword evidence="3" id="KW-1185">Reference proteome</keyword>